<organism evidence="2 3">
    <name type="scientific">Paramuricea clavata</name>
    <name type="common">Red gorgonian</name>
    <name type="synonym">Violescent sea-whip</name>
    <dbReference type="NCBI Taxonomy" id="317549"/>
    <lineage>
        <taxon>Eukaryota</taxon>
        <taxon>Metazoa</taxon>
        <taxon>Cnidaria</taxon>
        <taxon>Anthozoa</taxon>
        <taxon>Octocorallia</taxon>
        <taxon>Malacalcyonacea</taxon>
        <taxon>Plexauridae</taxon>
        <taxon>Paramuricea</taxon>
    </lineage>
</organism>
<reference evidence="2" key="1">
    <citation type="submission" date="2020-04" db="EMBL/GenBank/DDBJ databases">
        <authorList>
            <person name="Alioto T."/>
            <person name="Alioto T."/>
            <person name="Gomez Garrido J."/>
        </authorList>
    </citation>
    <scope>NUCLEOTIDE SEQUENCE</scope>
    <source>
        <strain evidence="2">A484AB</strain>
    </source>
</reference>
<evidence type="ECO:0000313" key="2">
    <source>
        <dbReference type="EMBL" id="CAB4018338.1"/>
    </source>
</evidence>
<dbReference type="PANTHER" id="PTHR35169:SF1">
    <property type="entry name" value="PROLYL 4-HYDROXYLASE ALPHA SUBUNIT FE(2+) 2OG DIOXYGENASE DOMAIN-CONTAINING PROTEIN"/>
    <property type="match status" value="1"/>
</dbReference>
<keyword evidence="3" id="KW-1185">Reference proteome</keyword>
<name>A0A7D9J0B5_PARCT</name>
<comment type="caution">
    <text evidence="2">The sequence shown here is derived from an EMBL/GenBank/DDBJ whole genome shotgun (WGS) entry which is preliminary data.</text>
</comment>
<dbReference type="Proteomes" id="UP001152795">
    <property type="component" value="Unassembled WGS sequence"/>
</dbReference>
<dbReference type="AlphaFoldDB" id="A0A7D9J0B5"/>
<evidence type="ECO:0000313" key="3">
    <source>
        <dbReference type="Proteomes" id="UP001152795"/>
    </source>
</evidence>
<dbReference type="PANTHER" id="PTHR35169">
    <property type="entry name" value="FE2OG DIOXYGENASE DOMAIN-CONTAINING PROTEIN"/>
    <property type="match status" value="1"/>
</dbReference>
<dbReference type="EMBL" id="CACRXK020009961">
    <property type="protein sequence ID" value="CAB4018338.1"/>
    <property type="molecule type" value="Genomic_DNA"/>
</dbReference>
<evidence type="ECO:0000259" key="1">
    <source>
        <dbReference type="Pfam" id="PF13640"/>
    </source>
</evidence>
<dbReference type="InterPro" id="IPR044862">
    <property type="entry name" value="Pro_4_hyd_alph_FE2OG_OXY"/>
</dbReference>
<sequence>MAYFLNKFISILCLIFQYYVTTEELNVETRCQHENEKVFLVDNLLKRNEIKWLNGYLVGHRPWVLNQKDSFKEISLDMKSNTTWVSPVSTEMFERTRVWKELSKILKQLTGSEQFVCYAMFTMAYRMDFKPVSNIGKPDDKGLTVQIFLNEDMKKNDYGETVFYKDNNDVMCGIHQQPGRVLIWNNTLNHMPKPPSMLYVQTQNSIVLKLSNSEDEYKSCMDLNKANKQGILNSRPQKFPFIDENDKLNCLQHGSNINYADHLTNKYYDSHGHEIAVFDNVLSERDLNKLREYLINDYHTFGFQPYDDEHSEDHDNVAWISVQKSDVLAQSGLWQVVKQAATFLSGLDQWYPYDVSMNIVHSFHHTRIHDDCEPSEYEYTFLLYLNKEWNEDLYGETVYFEKVDTDVEPGDEEYEMIAAVKPRYGRIVMFRGIIPHSARPPSPGFYGARYTFACKVSKTYRSAKLKKLRETVEALHEFGVEDEVDYSEEFENNEGKQPDNVVKLELNRQKQILDDLVQKRQEYFVNQLCENT</sequence>
<dbReference type="Pfam" id="PF13640">
    <property type="entry name" value="2OG-FeII_Oxy_3"/>
    <property type="match status" value="1"/>
</dbReference>
<feature type="domain" description="Prolyl 4-hydroxylase alpha subunit Fe(2+) 2OG dioxygenase" evidence="1">
    <location>
        <begin position="364"/>
        <end position="453"/>
    </location>
</feature>
<dbReference type="OrthoDB" id="10034815at2759"/>
<proteinExistence type="predicted"/>
<dbReference type="Gene3D" id="2.60.120.620">
    <property type="entry name" value="q2cbj1_9rhob like domain"/>
    <property type="match status" value="2"/>
</dbReference>
<protein>
    <recommendedName>
        <fullName evidence="1">Prolyl 4-hydroxylase alpha subunit Fe(2+) 2OG dioxygenase domain-containing protein</fullName>
    </recommendedName>
</protein>
<gene>
    <name evidence="2" type="ORF">PACLA_8A053458</name>
</gene>
<accession>A0A7D9J0B5</accession>